<sequence length="437" mass="47271">MSPALGRMHLLVAKNLQILRSAYKVATKYARGKLPATAIAEPTAQPAYARVARQPIHPAAYLKQNRRWFSVQARLPSFARAFGTTAEVTPGPSYASSSVGRAISQSSGRAPFATTLRPNLTGGAFPRSAGGYGLGAGRVGAKRYFSHTPEAPAQVINNVSQAMRAFMLGGQKIQYDGMDRRIGEKRFKSVSALQEKAQQKMNGIPRATPGSFIDFNVNPTITALAPSTMSAIAGYQPAQSTSLETLHTEGLLDILTVDFSRALKELTLVMADLQSLSSLGDMPISYEQNRLRVHFPGVDPETVESIAAELEIKRGVVGQDPDFDTFVGTEIALLFPFAPSQGSSEPSLYDFADQPAIQVEEDGFSSPTTLSDTGLGYDDLDYVSAGSEEFETVASRSYAFDSSSASRSPGRSDQQPLEYQDFEGIYRFIEFCDNAAR</sequence>
<keyword evidence="2" id="KW-1185">Reference proteome</keyword>
<protein>
    <recommendedName>
        <fullName evidence="3">Casein kinase II beta 2 subunit</fullName>
    </recommendedName>
</protein>
<evidence type="ECO:0000313" key="1">
    <source>
        <dbReference type="EMBL" id="KAF2667794.1"/>
    </source>
</evidence>
<accession>A0A6A6UA67</accession>
<name>A0A6A6UA67_9PEZI</name>
<dbReference type="GO" id="GO:0043248">
    <property type="term" value="P:proteasome assembly"/>
    <property type="evidence" value="ECO:0007669"/>
    <property type="project" value="TreeGrafter"/>
</dbReference>
<dbReference type="InterPro" id="IPR038816">
    <property type="entry name" value="Stationary_phase_5"/>
</dbReference>
<dbReference type="Proteomes" id="UP000799302">
    <property type="component" value="Unassembled WGS sequence"/>
</dbReference>
<organism evidence="1 2">
    <name type="scientific">Microthyrium microscopicum</name>
    <dbReference type="NCBI Taxonomy" id="703497"/>
    <lineage>
        <taxon>Eukaryota</taxon>
        <taxon>Fungi</taxon>
        <taxon>Dikarya</taxon>
        <taxon>Ascomycota</taxon>
        <taxon>Pezizomycotina</taxon>
        <taxon>Dothideomycetes</taxon>
        <taxon>Dothideomycetes incertae sedis</taxon>
        <taxon>Microthyriales</taxon>
        <taxon>Microthyriaceae</taxon>
        <taxon>Microthyrium</taxon>
    </lineage>
</organism>
<evidence type="ECO:0008006" key="3">
    <source>
        <dbReference type="Google" id="ProtNLM"/>
    </source>
</evidence>
<reference evidence="1" key="1">
    <citation type="journal article" date="2020" name="Stud. Mycol.">
        <title>101 Dothideomycetes genomes: a test case for predicting lifestyles and emergence of pathogens.</title>
        <authorList>
            <person name="Haridas S."/>
            <person name="Albert R."/>
            <person name="Binder M."/>
            <person name="Bloem J."/>
            <person name="Labutti K."/>
            <person name="Salamov A."/>
            <person name="Andreopoulos B."/>
            <person name="Baker S."/>
            <person name="Barry K."/>
            <person name="Bills G."/>
            <person name="Bluhm B."/>
            <person name="Cannon C."/>
            <person name="Castanera R."/>
            <person name="Culley D."/>
            <person name="Daum C."/>
            <person name="Ezra D."/>
            <person name="Gonzalez J."/>
            <person name="Henrissat B."/>
            <person name="Kuo A."/>
            <person name="Liang C."/>
            <person name="Lipzen A."/>
            <person name="Lutzoni F."/>
            <person name="Magnuson J."/>
            <person name="Mondo S."/>
            <person name="Nolan M."/>
            <person name="Ohm R."/>
            <person name="Pangilinan J."/>
            <person name="Park H.-J."/>
            <person name="Ramirez L."/>
            <person name="Alfaro M."/>
            <person name="Sun H."/>
            <person name="Tritt A."/>
            <person name="Yoshinaga Y."/>
            <person name="Zwiers L.-H."/>
            <person name="Turgeon B."/>
            <person name="Goodwin S."/>
            <person name="Spatafora J."/>
            <person name="Crous P."/>
            <person name="Grigoriev I."/>
        </authorList>
    </citation>
    <scope>NUCLEOTIDE SEQUENCE</scope>
    <source>
        <strain evidence="1">CBS 115976</strain>
    </source>
</reference>
<gene>
    <name evidence="1" type="ORF">BT63DRAFT_441361</name>
</gene>
<dbReference type="AlphaFoldDB" id="A0A6A6UA67"/>
<proteinExistence type="predicted"/>
<dbReference type="OrthoDB" id="5415241at2759"/>
<dbReference type="GO" id="GO:0070628">
    <property type="term" value="F:proteasome binding"/>
    <property type="evidence" value="ECO:0007669"/>
    <property type="project" value="InterPro"/>
</dbReference>
<dbReference type="EMBL" id="MU004237">
    <property type="protein sequence ID" value="KAF2667794.1"/>
    <property type="molecule type" value="Genomic_DNA"/>
</dbReference>
<dbReference type="PANTHER" id="PTHR42342:SF1">
    <property type="entry name" value="STATIONARY PHASE PROTEIN 5"/>
    <property type="match status" value="1"/>
</dbReference>
<evidence type="ECO:0000313" key="2">
    <source>
        <dbReference type="Proteomes" id="UP000799302"/>
    </source>
</evidence>
<dbReference type="PANTHER" id="PTHR42342">
    <property type="entry name" value="STATIONARY PHASE PROTEIN 5"/>
    <property type="match status" value="1"/>
</dbReference>